<evidence type="ECO:0000313" key="2">
    <source>
        <dbReference type="Proteomes" id="UP000784294"/>
    </source>
</evidence>
<dbReference type="Proteomes" id="UP000784294">
    <property type="component" value="Unassembled WGS sequence"/>
</dbReference>
<gene>
    <name evidence="1" type="ORF">PXEA_LOCUS35861</name>
</gene>
<protein>
    <submittedName>
        <fullName evidence="1">Uncharacterized protein</fullName>
    </submittedName>
</protein>
<accession>A0A3S5BBY6</accession>
<dbReference type="AlphaFoldDB" id="A0A3S5BBY6"/>
<dbReference type="Gene3D" id="3.40.50.1240">
    <property type="entry name" value="Phosphoglycerate mutase-like"/>
    <property type="match status" value="1"/>
</dbReference>
<keyword evidence="2" id="KW-1185">Reference proteome</keyword>
<evidence type="ECO:0000313" key="1">
    <source>
        <dbReference type="EMBL" id="VEL42421.1"/>
    </source>
</evidence>
<comment type="caution">
    <text evidence="1">The sequence shown here is derived from an EMBL/GenBank/DDBJ whole genome shotgun (WGS) entry which is preliminary data.</text>
</comment>
<reference evidence="1" key="1">
    <citation type="submission" date="2018-11" db="EMBL/GenBank/DDBJ databases">
        <authorList>
            <consortium name="Pathogen Informatics"/>
        </authorList>
    </citation>
    <scope>NUCLEOTIDE SEQUENCE</scope>
</reference>
<organism evidence="1 2">
    <name type="scientific">Protopolystoma xenopodis</name>
    <dbReference type="NCBI Taxonomy" id="117903"/>
    <lineage>
        <taxon>Eukaryota</taxon>
        <taxon>Metazoa</taxon>
        <taxon>Spiralia</taxon>
        <taxon>Lophotrochozoa</taxon>
        <taxon>Platyhelminthes</taxon>
        <taxon>Monogenea</taxon>
        <taxon>Polyopisthocotylea</taxon>
        <taxon>Polystomatidea</taxon>
        <taxon>Polystomatidae</taxon>
        <taxon>Protopolystoma</taxon>
    </lineage>
</organism>
<dbReference type="SUPFAM" id="SSF53254">
    <property type="entry name" value="Phosphoglycerate mutase-like"/>
    <property type="match status" value="1"/>
</dbReference>
<feature type="non-terminal residue" evidence="1">
    <location>
        <position position="224"/>
    </location>
</feature>
<sequence length="224" mass="23362">MMSQACVRLPAARRGTFCLESRSQAAMRVTKKRVQPVCFCSLLLPGVYHRFNLNLPDFLPVRGICGHAGLLGTSSSVPGLLTGASAASCRQATPGLSGLSNQAGSPLLSSSFGATAGLASASSPLLLDYTLDSPLTRLGFFVAIEVGRALRHTLSLPPTYQQQSSSEDVLGLNFAVVSAAHSVQDGVRPVGSKPTVTDLASSQKLVVYASPALRCVQTAYALLV</sequence>
<name>A0A3S5BBY6_9PLAT</name>
<dbReference type="EMBL" id="CAAALY010274328">
    <property type="protein sequence ID" value="VEL42421.1"/>
    <property type="molecule type" value="Genomic_DNA"/>
</dbReference>
<proteinExistence type="predicted"/>
<dbReference type="InterPro" id="IPR029033">
    <property type="entry name" value="His_PPase_superfam"/>
</dbReference>